<gene>
    <name evidence="1" type="ORF">JOB18_045213</name>
</gene>
<sequence length="229" mass="24144">MYAAEGAMLINRFLLKKKKQAAKAVGLIKVTPQPSSLVAFPNDSKSGYEPFLSDGFVALPGGEHPVPVRILCDSGAALSLLLEGVLPMSEESKTSTSVLVCGFEMGSAVVPLHRIELKSNVVNGSIAVGICKSLPIPDVTFILGNDIGRGNVWKNDGEVLPHVAVPVKPLFHQCTQQHPDVFPACAVTRAMAACSSSSDGKEGLSSPVDLNSSDSFCDLSDSDTDTWGF</sequence>
<evidence type="ECO:0000313" key="1">
    <source>
        <dbReference type="EMBL" id="KAG7476096.1"/>
    </source>
</evidence>
<dbReference type="EMBL" id="JAGKHQ010000021">
    <property type="protein sequence ID" value="KAG7476096.1"/>
    <property type="molecule type" value="Genomic_DNA"/>
</dbReference>
<comment type="caution">
    <text evidence="1">The sequence shown here is derived from an EMBL/GenBank/DDBJ whole genome shotgun (WGS) entry which is preliminary data.</text>
</comment>
<dbReference type="AlphaFoldDB" id="A0AAV6PUG4"/>
<evidence type="ECO:0000313" key="2">
    <source>
        <dbReference type="Proteomes" id="UP000693946"/>
    </source>
</evidence>
<accession>A0AAV6PUG4</accession>
<reference evidence="1 2" key="1">
    <citation type="journal article" date="2021" name="Sci. Rep.">
        <title>Chromosome anchoring in Senegalese sole (Solea senegalensis) reveals sex-associated markers and genome rearrangements in flatfish.</title>
        <authorList>
            <person name="Guerrero-Cozar I."/>
            <person name="Gomez-Garrido J."/>
            <person name="Berbel C."/>
            <person name="Martinez-Blanch J.F."/>
            <person name="Alioto T."/>
            <person name="Claros M.G."/>
            <person name="Gagnaire P.A."/>
            <person name="Manchado M."/>
        </authorList>
    </citation>
    <scope>NUCLEOTIDE SEQUENCE [LARGE SCALE GENOMIC DNA]</scope>
    <source>
        <strain evidence="1">Sse05_10M</strain>
    </source>
</reference>
<protein>
    <submittedName>
        <fullName evidence="1">Uncharacterized protein</fullName>
    </submittedName>
</protein>
<dbReference type="Proteomes" id="UP000693946">
    <property type="component" value="Linkage Group LG9"/>
</dbReference>
<name>A0AAV6PUG4_SOLSE</name>
<organism evidence="1 2">
    <name type="scientific">Solea senegalensis</name>
    <name type="common">Senegalese sole</name>
    <dbReference type="NCBI Taxonomy" id="28829"/>
    <lineage>
        <taxon>Eukaryota</taxon>
        <taxon>Metazoa</taxon>
        <taxon>Chordata</taxon>
        <taxon>Craniata</taxon>
        <taxon>Vertebrata</taxon>
        <taxon>Euteleostomi</taxon>
        <taxon>Actinopterygii</taxon>
        <taxon>Neopterygii</taxon>
        <taxon>Teleostei</taxon>
        <taxon>Neoteleostei</taxon>
        <taxon>Acanthomorphata</taxon>
        <taxon>Carangaria</taxon>
        <taxon>Pleuronectiformes</taxon>
        <taxon>Pleuronectoidei</taxon>
        <taxon>Soleidae</taxon>
        <taxon>Solea</taxon>
    </lineage>
</organism>
<proteinExistence type="predicted"/>
<keyword evidence="2" id="KW-1185">Reference proteome</keyword>